<dbReference type="CDD" id="cd18240">
    <property type="entry name" value="BTB_POZ_KLHL10"/>
    <property type="match status" value="1"/>
</dbReference>
<dbReference type="InterPro" id="IPR011705">
    <property type="entry name" value="BACK"/>
</dbReference>
<feature type="region of interest" description="Disordered" evidence="3">
    <location>
        <begin position="621"/>
        <end position="653"/>
    </location>
</feature>
<organism>
    <name type="scientific">Branchiostoma floridae</name>
    <name type="common">Florida lancelet</name>
    <name type="synonym">Amphioxus</name>
    <dbReference type="NCBI Taxonomy" id="7739"/>
    <lineage>
        <taxon>Eukaryota</taxon>
        <taxon>Metazoa</taxon>
        <taxon>Chordata</taxon>
        <taxon>Cephalochordata</taxon>
        <taxon>Leptocardii</taxon>
        <taxon>Amphioxiformes</taxon>
        <taxon>Branchiostomatidae</taxon>
        <taxon>Branchiostoma</taxon>
    </lineage>
</organism>
<accession>C3Z8H6</accession>
<dbReference type="STRING" id="7739.C3Z8H6"/>
<name>C3Z8H6_BRAFL</name>
<dbReference type="InterPro" id="IPR006652">
    <property type="entry name" value="Kelch_1"/>
</dbReference>
<dbReference type="Gene3D" id="1.25.40.420">
    <property type="match status" value="1"/>
</dbReference>
<dbReference type="FunFam" id="1.25.40.420:FF:000001">
    <property type="entry name" value="Kelch-like family member 12"/>
    <property type="match status" value="1"/>
</dbReference>
<dbReference type="PIRSF" id="PIRSF037037">
    <property type="entry name" value="Kelch-like_protein_gigaxonin"/>
    <property type="match status" value="1"/>
</dbReference>
<dbReference type="InParanoid" id="C3Z8H6"/>
<dbReference type="InterPro" id="IPR030608">
    <property type="entry name" value="KLHL10_BTB/POZ"/>
</dbReference>
<dbReference type="PANTHER" id="PTHR24412">
    <property type="entry name" value="KELCH PROTEIN"/>
    <property type="match status" value="1"/>
</dbReference>
<evidence type="ECO:0000313" key="5">
    <source>
        <dbReference type="EMBL" id="EEN51081.1"/>
    </source>
</evidence>
<dbReference type="PANTHER" id="PTHR24412:SF172">
    <property type="entry name" value="KELCH-LIKE PROTEIN 10"/>
    <property type="match status" value="1"/>
</dbReference>
<gene>
    <name evidence="5" type="ORF">BRAFLDRAFT_90179</name>
</gene>
<dbReference type="Pfam" id="PF01344">
    <property type="entry name" value="Kelch_1"/>
    <property type="match status" value="2"/>
</dbReference>
<dbReference type="FunCoup" id="C3Z8H6">
    <property type="interactions" value="5"/>
</dbReference>
<proteinExistence type="predicted"/>
<evidence type="ECO:0000256" key="3">
    <source>
        <dbReference type="SAM" id="MobiDB-lite"/>
    </source>
</evidence>
<protein>
    <recommendedName>
        <fullName evidence="4">BTB domain-containing protein</fullName>
    </recommendedName>
</protein>
<dbReference type="SMART" id="SM00225">
    <property type="entry name" value="BTB"/>
    <property type="match status" value="1"/>
</dbReference>
<dbReference type="Gene3D" id="2.120.10.80">
    <property type="entry name" value="Kelch-type beta propeller"/>
    <property type="match status" value="1"/>
</dbReference>
<evidence type="ECO:0000259" key="4">
    <source>
        <dbReference type="PROSITE" id="PS50097"/>
    </source>
</evidence>
<dbReference type="InterPro" id="IPR011333">
    <property type="entry name" value="SKP1/BTB/POZ_sf"/>
</dbReference>
<dbReference type="PRINTS" id="PR00501">
    <property type="entry name" value="KELCHREPEAT"/>
</dbReference>
<dbReference type="InterPro" id="IPR015915">
    <property type="entry name" value="Kelch-typ_b-propeller"/>
</dbReference>
<dbReference type="InterPro" id="IPR000210">
    <property type="entry name" value="BTB/POZ_dom"/>
</dbReference>
<dbReference type="SUPFAM" id="SSF54695">
    <property type="entry name" value="POZ domain"/>
    <property type="match status" value="1"/>
</dbReference>
<sequence>MMEIPGTGMEWEYSDDDGEEMEQDAPVEKKVSVHACNTWNELRKNGQLCDVRLRVEGVEFPAHRTILAGCSQYFRALFTNGCTESAMSVIDIPGISAEMLELILEYAYTRDVHVNEANVQELLPAADQFNINGIVKECCKFLRHWPCVISRRHFADLQSLFVPYRRHLSPENVIGIREFSKSYFCPGLEKACYDFIITKFPDVMAGAPNEELQLLSVEDFENILADDYLNAKDEEFVFEGLVHWVNSDFPARVEYVPRLFQKVRVGLLNPDYFMSKVKTHELIRDNDACKQRVVDAVKFFYDLELSNQSLTDFSHPLAIPRIPYEVLFAVGGWSDRSPTPVVETYDTRADRWVDVEPRDTHPRAYHGIACLNQKLYVIGGFDSVEYFNSVRCFDPAKLCWSEVAPMNCRRCYVSVTVQGGHIFAMGGFDGQVRTNAAERYNPNNNQWSLIRHMTAQRSDASATALGGRVYICGGFNGQECLQSAEYYDSAVNEWISIANMRSRRSGIGVIAYRHYVYAVGGFNGANRLNTAERYDPGSNQWTMIPNMYNPRSNFGIEVIDDMLFAVGGFNGYTTICHVECYDERTNEWYDATDMSLYRSALSCGVMRGLPNREYFSIKKFSKSPPETTKKGEKPHVPTRTQSVTTHEAMTTDD</sequence>
<keyword evidence="1" id="KW-0880">Kelch repeat</keyword>
<keyword evidence="2" id="KW-0677">Repeat</keyword>
<evidence type="ECO:0000256" key="2">
    <source>
        <dbReference type="ARBA" id="ARBA00022737"/>
    </source>
</evidence>
<feature type="compositionally biased region" description="Polar residues" evidence="3">
    <location>
        <begin position="638"/>
        <end position="653"/>
    </location>
</feature>
<dbReference type="Pfam" id="PF00651">
    <property type="entry name" value="BTB"/>
    <property type="match status" value="1"/>
</dbReference>
<dbReference type="AlphaFoldDB" id="C3Z8H6"/>
<dbReference type="SUPFAM" id="SSF117281">
    <property type="entry name" value="Kelch motif"/>
    <property type="match status" value="1"/>
</dbReference>
<dbReference type="eggNOG" id="KOG4441">
    <property type="taxonomic scope" value="Eukaryota"/>
</dbReference>
<dbReference type="Pfam" id="PF24681">
    <property type="entry name" value="Kelch_KLHDC2_KLHL20_DRC7"/>
    <property type="match status" value="1"/>
</dbReference>
<dbReference type="Pfam" id="PF07707">
    <property type="entry name" value="BACK"/>
    <property type="match status" value="1"/>
</dbReference>
<dbReference type="SMART" id="SM00875">
    <property type="entry name" value="BACK"/>
    <property type="match status" value="1"/>
</dbReference>
<dbReference type="InterPro" id="IPR017096">
    <property type="entry name" value="BTB-kelch_protein"/>
</dbReference>
<dbReference type="SMART" id="SM00612">
    <property type="entry name" value="Kelch"/>
    <property type="match status" value="6"/>
</dbReference>
<dbReference type="PROSITE" id="PS50097">
    <property type="entry name" value="BTB"/>
    <property type="match status" value="1"/>
</dbReference>
<evidence type="ECO:0000256" key="1">
    <source>
        <dbReference type="ARBA" id="ARBA00022441"/>
    </source>
</evidence>
<dbReference type="Gene3D" id="3.30.710.10">
    <property type="entry name" value="Potassium Channel Kv1.1, Chain A"/>
    <property type="match status" value="1"/>
</dbReference>
<reference evidence="5" key="1">
    <citation type="journal article" date="2008" name="Nature">
        <title>The amphioxus genome and the evolution of the chordate karyotype.</title>
        <authorList>
            <consortium name="US DOE Joint Genome Institute (JGI-PGF)"/>
            <person name="Putnam N.H."/>
            <person name="Butts T."/>
            <person name="Ferrier D.E.K."/>
            <person name="Furlong R.F."/>
            <person name="Hellsten U."/>
            <person name="Kawashima T."/>
            <person name="Robinson-Rechavi M."/>
            <person name="Shoguchi E."/>
            <person name="Terry A."/>
            <person name="Yu J.-K."/>
            <person name="Benito-Gutierrez E.L."/>
            <person name="Dubchak I."/>
            <person name="Garcia-Fernandez J."/>
            <person name="Gibson-Brown J.J."/>
            <person name="Grigoriev I.V."/>
            <person name="Horton A.C."/>
            <person name="de Jong P.J."/>
            <person name="Jurka J."/>
            <person name="Kapitonov V.V."/>
            <person name="Kohara Y."/>
            <person name="Kuroki Y."/>
            <person name="Lindquist E."/>
            <person name="Lucas S."/>
            <person name="Osoegawa K."/>
            <person name="Pennacchio L.A."/>
            <person name="Salamov A.A."/>
            <person name="Satou Y."/>
            <person name="Sauka-Spengler T."/>
            <person name="Schmutz J."/>
            <person name="Shin-I T."/>
            <person name="Toyoda A."/>
            <person name="Bronner-Fraser M."/>
            <person name="Fujiyama A."/>
            <person name="Holland L.Z."/>
            <person name="Holland P.W.H."/>
            <person name="Satoh N."/>
            <person name="Rokhsar D.S."/>
        </authorList>
    </citation>
    <scope>NUCLEOTIDE SEQUENCE [LARGE SCALE GENOMIC DNA]</scope>
    <source>
        <strain evidence="5">S238N-H82</strain>
        <tissue evidence="5">Testes</tissue>
    </source>
</reference>
<feature type="domain" description="BTB" evidence="4">
    <location>
        <begin position="49"/>
        <end position="116"/>
    </location>
</feature>
<dbReference type="CDD" id="cd18450">
    <property type="entry name" value="BACK_KLHL10"/>
    <property type="match status" value="1"/>
</dbReference>
<dbReference type="EMBL" id="GG666594">
    <property type="protein sequence ID" value="EEN51081.1"/>
    <property type="molecule type" value="Genomic_DNA"/>
</dbReference>